<evidence type="ECO:0000313" key="5">
    <source>
        <dbReference type="EMBL" id="HEC67650.1"/>
    </source>
</evidence>
<protein>
    <submittedName>
        <fullName evidence="3">Plasmid stabilization system</fullName>
    </submittedName>
    <submittedName>
        <fullName evidence="5">Type II toxin-antitoxin system mRNA interferase toxin, RelE/StbE family</fullName>
    </submittedName>
</protein>
<dbReference type="Gene3D" id="3.30.2310.20">
    <property type="entry name" value="RelE-like"/>
    <property type="match status" value="1"/>
</dbReference>
<dbReference type="Proteomes" id="UP000070560">
    <property type="component" value="Chromosome"/>
</dbReference>
<dbReference type="AlphaFoldDB" id="A0A7C1ZED9"/>
<evidence type="ECO:0000313" key="4">
    <source>
        <dbReference type="EMBL" id="AMM40817.1"/>
    </source>
</evidence>
<dbReference type="InterPro" id="IPR035093">
    <property type="entry name" value="RelE/ParE_toxin_dom_sf"/>
</dbReference>
<evidence type="ECO:0000313" key="3">
    <source>
        <dbReference type="EMBL" id="AMM40243.1"/>
    </source>
</evidence>
<dbReference type="Pfam" id="PF05016">
    <property type="entry name" value="ParE_toxin"/>
    <property type="match status" value="1"/>
</dbReference>
<dbReference type="NCBIfam" id="TIGR02385">
    <property type="entry name" value="RelE_StbE"/>
    <property type="match status" value="1"/>
</dbReference>
<proteinExistence type="inferred from homology"/>
<dbReference type="EMBL" id="DRIH01000076">
    <property type="protein sequence ID" value="HEC67650.1"/>
    <property type="molecule type" value="Genomic_DNA"/>
</dbReference>
<dbReference type="EMBL" id="CP013015">
    <property type="protein sequence ID" value="AMM40817.1"/>
    <property type="molecule type" value="Genomic_DNA"/>
</dbReference>
<dbReference type="SUPFAM" id="SSF143011">
    <property type="entry name" value="RelE-like"/>
    <property type="match status" value="1"/>
</dbReference>
<comment type="similarity">
    <text evidence="1">Belongs to the RelE toxin family.</text>
</comment>
<sequence length="95" mass="11163">MPKKKLKWTHLAIEDMNNIKRTISEDNPSAAENMIKTIRNKVERLKDFPTSGRVVPEFQSPALREVIVPPYRVVYRVVSSEIHILRVWHSKQEIK</sequence>
<gene>
    <name evidence="5" type="ORF">ENI35_02385</name>
    <name evidence="3" type="ORF">HS1_000437</name>
    <name evidence="4" type="ORF">HS1_001013</name>
</gene>
<reference evidence="5" key="2">
    <citation type="journal article" date="2020" name="mSystems">
        <title>Genome- and Community-Level Interaction Insights into Carbon Utilization and Element Cycling Functions of Hydrothermarchaeota in Hydrothermal Sediment.</title>
        <authorList>
            <person name="Zhou Z."/>
            <person name="Liu Y."/>
            <person name="Xu W."/>
            <person name="Pan J."/>
            <person name="Luo Z.H."/>
            <person name="Li M."/>
        </authorList>
    </citation>
    <scope>NUCLEOTIDE SEQUENCE [LARGE SCALE GENOMIC DNA]</scope>
    <source>
        <strain evidence="5">HyVt-389</strain>
    </source>
</reference>
<organism evidence="5">
    <name type="scientific">Desulfofervidus auxilii</name>
    <dbReference type="NCBI Taxonomy" id="1621989"/>
    <lineage>
        <taxon>Bacteria</taxon>
        <taxon>Pseudomonadati</taxon>
        <taxon>Thermodesulfobacteriota</taxon>
        <taxon>Candidatus Desulfofervidia</taxon>
        <taxon>Candidatus Desulfofervidales</taxon>
        <taxon>Candidatus Desulfofervidaceae</taxon>
        <taxon>Candidatus Desulfofervidus</taxon>
    </lineage>
</organism>
<reference evidence="3 6" key="1">
    <citation type="submission" date="2015-10" db="EMBL/GenBank/DDBJ databases">
        <title>Candidatus Desulfofervidus auxilii, a hydrogenotrophic sulfate-reducing bacterium involved in the thermophilic anaerobic oxidation of methane.</title>
        <authorList>
            <person name="Krukenberg V."/>
            <person name="Richter M."/>
            <person name="Wegener G."/>
        </authorList>
    </citation>
    <scope>NUCLEOTIDE SEQUENCE [LARGE SCALE GENOMIC DNA]</scope>
    <source>
        <strain evidence="3 6">HS1</strain>
    </source>
</reference>
<evidence type="ECO:0000256" key="1">
    <source>
        <dbReference type="ARBA" id="ARBA00006226"/>
    </source>
</evidence>
<dbReference type="KEGG" id="daw:HS1_000437"/>
<dbReference type="InterPro" id="IPR051803">
    <property type="entry name" value="TA_system_RelE-like_toxin"/>
</dbReference>
<keyword evidence="6" id="KW-1185">Reference proteome</keyword>
<dbReference type="PANTHER" id="PTHR33755:SF5">
    <property type="entry name" value="TYPE II TOXIN-ANTITOXIN SYSTEM RELE_PARE FAMILY TOXIN"/>
    <property type="match status" value="1"/>
</dbReference>
<dbReference type="PANTHER" id="PTHR33755">
    <property type="entry name" value="TOXIN PARE1-RELATED"/>
    <property type="match status" value="1"/>
</dbReference>
<dbReference type="RefSeq" id="WP_066060537.1">
    <property type="nucleotide sequence ID" value="NZ_CP013015.1"/>
</dbReference>
<name>A0A7C1ZED9_DESA2</name>
<evidence type="ECO:0000313" key="6">
    <source>
        <dbReference type="Proteomes" id="UP000070560"/>
    </source>
</evidence>
<keyword evidence="2" id="KW-1277">Toxin-antitoxin system</keyword>
<dbReference type="Proteomes" id="UP000885738">
    <property type="component" value="Unassembled WGS sequence"/>
</dbReference>
<evidence type="ECO:0000256" key="2">
    <source>
        <dbReference type="ARBA" id="ARBA00022649"/>
    </source>
</evidence>
<dbReference type="EMBL" id="CP013015">
    <property type="protein sequence ID" value="AMM40243.1"/>
    <property type="molecule type" value="Genomic_DNA"/>
</dbReference>
<dbReference type="InterPro" id="IPR007712">
    <property type="entry name" value="RelE/ParE_toxin"/>
</dbReference>
<accession>A0A7C1ZED9</accession>
<dbReference type="KEGG" id="daw:HS1_001013"/>